<feature type="compositionally biased region" description="Pro residues" evidence="1">
    <location>
        <begin position="59"/>
        <end position="78"/>
    </location>
</feature>
<name>A0ABN9XAJ9_9DINO</name>
<evidence type="ECO:0000256" key="1">
    <source>
        <dbReference type="SAM" id="MobiDB-lite"/>
    </source>
</evidence>
<dbReference type="EMBL" id="CAUYUJ010020205">
    <property type="protein sequence ID" value="CAK0896549.1"/>
    <property type="molecule type" value="Genomic_DNA"/>
</dbReference>
<sequence length="288" mass="31434">AGAPTPVTADLKAGAEPSVEALDALPLAPDLREGQQPTAAAAAELRAPSRPCAAREPCPQEPCPPERPCPSAAPPPRSPRGGPGSYGVYVGSQLLTFGSKPRADRFCARLAERIAEDVGDTEWDVDGLAAEVGRHDLSVTDFMDATRRPPERGEWTLGTKRLLVVVMDWKAGDRSKAPFSAQTKSPSHYRRVIFPRVQKAFHEMSCGRLELEVTVVPEVIRYTRRRARYSAVGYPFPGLYLGAGQSLEGDRRHGSKYRLRACPLPRGGEPRGASTLRGRVHSHWRGQR</sequence>
<feature type="compositionally biased region" description="Basic residues" evidence="1">
    <location>
        <begin position="278"/>
        <end position="288"/>
    </location>
</feature>
<dbReference type="Proteomes" id="UP001189429">
    <property type="component" value="Unassembled WGS sequence"/>
</dbReference>
<feature type="non-terminal residue" evidence="2">
    <location>
        <position position="1"/>
    </location>
</feature>
<organism evidence="2 3">
    <name type="scientific">Prorocentrum cordatum</name>
    <dbReference type="NCBI Taxonomy" id="2364126"/>
    <lineage>
        <taxon>Eukaryota</taxon>
        <taxon>Sar</taxon>
        <taxon>Alveolata</taxon>
        <taxon>Dinophyceae</taxon>
        <taxon>Prorocentrales</taxon>
        <taxon>Prorocentraceae</taxon>
        <taxon>Prorocentrum</taxon>
    </lineage>
</organism>
<keyword evidence="3" id="KW-1185">Reference proteome</keyword>
<gene>
    <name evidence="2" type="ORF">PCOR1329_LOCUS74994</name>
</gene>
<accession>A0ABN9XAJ9</accession>
<comment type="caution">
    <text evidence="2">The sequence shown here is derived from an EMBL/GenBank/DDBJ whole genome shotgun (WGS) entry which is preliminary data.</text>
</comment>
<feature type="region of interest" description="Disordered" evidence="1">
    <location>
        <begin position="32"/>
        <end position="85"/>
    </location>
</feature>
<evidence type="ECO:0000313" key="2">
    <source>
        <dbReference type="EMBL" id="CAK0896549.1"/>
    </source>
</evidence>
<evidence type="ECO:0000313" key="3">
    <source>
        <dbReference type="Proteomes" id="UP001189429"/>
    </source>
</evidence>
<feature type="region of interest" description="Disordered" evidence="1">
    <location>
        <begin position="264"/>
        <end position="288"/>
    </location>
</feature>
<protein>
    <submittedName>
        <fullName evidence="2">Uncharacterized protein</fullName>
    </submittedName>
</protein>
<reference evidence="2" key="1">
    <citation type="submission" date="2023-10" db="EMBL/GenBank/DDBJ databases">
        <authorList>
            <person name="Chen Y."/>
            <person name="Shah S."/>
            <person name="Dougan E. K."/>
            <person name="Thang M."/>
            <person name="Chan C."/>
        </authorList>
    </citation>
    <scope>NUCLEOTIDE SEQUENCE [LARGE SCALE GENOMIC DNA]</scope>
</reference>
<proteinExistence type="predicted"/>